<keyword evidence="2" id="KW-0808">Transferase</keyword>
<comment type="caution">
    <text evidence="2">The sequence shown here is derived from an EMBL/GenBank/DDBJ whole genome shotgun (WGS) entry which is preliminary data.</text>
</comment>
<keyword evidence="2" id="KW-0418">Kinase</keyword>
<accession>A0A3M0IAL4</accession>
<dbReference type="AlphaFoldDB" id="A0A3M0IAL4"/>
<dbReference type="Gene3D" id="3.40.1190.20">
    <property type="match status" value="1"/>
</dbReference>
<organism evidence="2 3">
    <name type="scientific">Streptomyces shenzhenensis</name>
    <dbReference type="NCBI Taxonomy" id="943815"/>
    <lineage>
        <taxon>Bacteria</taxon>
        <taxon>Bacillati</taxon>
        <taxon>Actinomycetota</taxon>
        <taxon>Actinomycetes</taxon>
        <taxon>Kitasatosporales</taxon>
        <taxon>Streptomycetaceae</taxon>
        <taxon>Streptomyces</taxon>
    </lineage>
</organism>
<dbReference type="EMBL" id="PENI01000007">
    <property type="protein sequence ID" value="RMB85378.1"/>
    <property type="molecule type" value="Genomic_DNA"/>
</dbReference>
<name>A0A3M0IAL4_9ACTN</name>
<dbReference type="Proteomes" id="UP000270471">
    <property type="component" value="Unassembled WGS sequence"/>
</dbReference>
<dbReference type="OrthoDB" id="9795789at2"/>
<dbReference type="PANTHER" id="PTHR42774:SF3">
    <property type="entry name" value="KETOHEXOKINASE"/>
    <property type="match status" value="1"/>
</dbReference>
<keyword evidence="3" id="KW-1185">Reference proteome</keyword>
<dbReference type="PANTHER" id="PTHR42774">
    <property type="entry name" value="PHOSPHOTRANSFERASE SYSTEM TRANSPORT PROTEIN"/>
    <property type="match status" value="1"/>
</dbReference>
<dbReference type="GO" id="GO:0016301">
    <property type="term" value="F:kinase activity"/>
    <property type="evidence" value="ECO:0007669"/>
    <property type="project" value="UniProtKB-KW"/>
</dbReference>
<dbReference type="InterPro" id="IPR029056">
    <property type="entry name" value="Ribokinase-like"/>
</dbReference>
<evidence type="ECO:0000259" key="1">
    <source>
        <dbReference type="Pfam" id="PF00294"/>
    </source>
</evidence>
<reference evidence="2 3" key="1">
    <citation type="submission" date="2017-11" db="EMBL/GenBank/DDBJ databases">
        <title>Draft genome of actinobacteria isolated from guarana (Paullinia cupana (Mart.) Ducke.</title>
        <authorList>
            <person name="Siqueira K.A."/>
            <person name="Liotti R.G."/>
            <person name="Mendes T.A.O."/>
            <person name="Soares M.A."/>
        </authorList>
    </citation>
    <scope>NUCLEOTIDE SEQUENCE [LARGE SCALE GENOMIC DNA]</scope>
    <source>
        <strain evidence="2 3">193</strain>
    </source>
</reference>
<evidence type="ECO:0000313" key="3">
    <source>
        <dbReference type="Proteomes" id="UP000270471"/>
    </source>
</evidence>
<dbReference type="Pfam" id="PF00294">
    <property type="entry name" value="PfkB"/>
    <property type="match status" value="1"/>
</dbReference>
<dbReference type="SUPFAM" id="SSF53613">
    <property type="entry name" value="Ribokinase-like"/>
    <property type="match status" value="1"/>
</dbReference>
<gene>
    <name evidence="2" type="ORF">CTZ28_14760</name>
</gene>
<dbReference type="InterPro" id="IPR052562">
    <property type="entry name" value="Ketohexokinase-related"/>
</dbReference>
<evidence type="ECO:0000313" key="2">
    <source>
        <dbReference type="EMBL" id="RMB85378.1"/>
    </source>
</evidence>
<proteinExistence type="predicted"/>
<dbReference type="InterPro" id="IPR011611">
    <property type="entry name" value="PfkB_dom"/>
</dbReference>
<sequence>MEHGTERHPAGLFVGLCTLDVVQLVDHVPGPDEKLTAHDQLVAAGGPAANAAAGFAHLGGRARLLTGLGRHPLALTAAADLTALGVTVDDLAAGTAEPPAVSSVLVTAASGRRAVASTNAGRHRLTAPDGLGALVAGCDIVELDGHHMELAIAVARAARAAGRPTVLDGGSWKEGTPTLLSSVDVAVCSADFRPPGARTPARTLAYLHEQGVTWAAVSGGAAPLVWSGPDGQGVVEVPPTAVADTLGAGDFLHGAFAYHWASVAERDRADHFAVALAQAAEVASRSCATFGTRSWMRRG</sequence>
<dbReference type="RefSeq" id="WP_121889820.1">
    <property type="nucleotide sequence ID" value="NZ_PENI01000007.1"/>
</dbReference>
<feature type="domain" description="Carbohydrate kinase PfkB" evidence="1">
    <location>
        <begin position="13"/>
        <end position="285"/>
    </location>
</feature>
<protein>
    <submittedName>
        <fullName evidence="2">Sugar kinase</fullName>
    </submittedName>
</protein>